<feature type="domain" description="RNase III" evidence="12">
    <location>
        <begin position="30"/>
        <end position="187"/>
    </location>
</feature>
<gene>
    <name evidence="11" type="primary">rnc</name>
    <name evidence="13" type="ORF">B5E91_02825</name>
</gene>
<comment type="function">
    <text evidence="10 11">Digests double-stranded RNA. Involved in the processing of primary rRNA transcript to yield the immediate precursors to the large and small rRNAs (23S and 16S). Processes some mRNAs, and tRNAs when they are encoded in the rRNA operon. Processes pre-crRNA and tracrRNA of type II CRISPR loci if present in the organism.</text>
</comment>
<feature type="active site" evidence="11">
    <location>
        <position position="176"/>
    </location>
</feature>
<dbReference type="Pfam" id="PF14622">
    <property type="entry name" value="Ribonucleas_3_3"/>
    <property type="match status" value="1"/>
</dbReference>
<dbReference type="SMART" id="SM00358">
    <property type="entry name" value="DSRM"/>
    <property type="match status" value="2"/>
</dbReference>
<evidence type="ECO:0000313" key="13">
    <source>
        <dbReference type="EMBL" id="OUQ06221.1"/>
    </source>
</evidence>
<dbReference type="SUPFAM" id="SSF69065">
    <property type="entry name" value="RNase III domain-like"/>
    <property type="match status" value="1"/>
</dbReference>
<dbReference type="SUPFAM" id="SSF54768">
    <property type="entry name" value="dsRNA-binding domain-like"/>
    <property type="match status" value="2"/>
</dbReference>
<dbReference type="Proteomes" id="UP000196258">
    <property type="component" value="Unassembled WGS sequence"/>
</dbReference>
<dbReference type="InterPro" id="IPR014720">
    <property type="entry name" value="dsRBD_dom"/>
</dbReference>
<keyword evidence="3 11" id="KW-0507">mRNA processing</keyword>
<keyword evidence="9" id="KW-0694">RNA-binding</keyword>
<dbReference type="AlphaFoldDB" id="A0A1Y4QMM3"/>
<evidence type="ECO:0000256" key="6">
    <source>
        <dbReference type="ARBA" id="ARBA00022759"/>
    </source>
</evidence>
<dbReference type="CDD" id="cd00593">
    <property type="entry name" value="RIBOc"/>
    <property type="match status" value="1"/>
</dbReference>
<evidence type="ECO:0000313" key="14">
    <source>
        <dbReference type="Proteomes" id="UP000196258"/>
    </source>
</evidence>
<dbReference type="GO" id="GO:0004525">
    <property type="term" value="F:ribonuclease III activity"/>
    <property type="evidence" value="ECO:0007669"/>
    <property type="project" value="UniProtKB-UniRule"/>
</dbReference>
<evidence type="ECO:0000256" key="5">
    <source>
        <dbReference type="ARBA" id="ARBA00022723"/>
    </source>
</evidence>
<evidence type="ECO:0000259" key="12">
    <source>
        <dbReference type="PROSITE" id="PS50142"/>
    </source>
</evidence>
<keyword evidence="4 11" id="KW-0540">Nuclease</keyword>
<dbReference type="GO" id="GO:0003723">
    <property type="term" value="F:RNA binding"/>
    <property type="evidence" value="ECO:0007669"/>
    <property type="project" value="UniProtKB-KW"/>
</dbReference>
<feature type="binding site" evidence="11">
    <location>
        <position position="176"/>
    </location>
    <ligand>
        <name>Mg(2+)</name>
        <dbReference type="ChEBI" id="CHEBI:18420"/>
    </ligand>
</feature>
<dbReference type="Gene3D" id="1.10.1520.10">
    <property type="entry name" value="Ribonuclease III domain"/>
    <property type="match status" value="1"/>
</dbReference>
<evidence type="ECO:0000256" key="11">
    <source>
        <dbReference type="HAMAP-Rule" id="MF_00104"/>
    </source>
</evidence>
<name>A0A1Y4QMM3_9FIRM</name>
<dbReference type="GO" id="GO:0046872">
    <property type="term" value="F:metal ion binding"/>
    <property type="evidence" value="ECO:0007669"/>
    <property type="project" value="UniProtKB-KW"/>
</dbReference>
<dbReference type="InterPro" id="IPR000999">
    <property type="entry name" value="RNase_III_dom"/>
</dbReference>
<keyword evidence="6 11" id="KW-0255">Endonuclease</keyword>
<evidence type="ECO:0000256" key="4">
    <source>
        <dbReference type="ARBA" id="ARBA00022722"/>
    </source>
</evidence>
<keyword evidence="8 11" id="KW-0460">Magnesium</keyword>
<comment type="similarity">
    <text evidence="2">Belongs to the ribonuclease III family.</text>
</comment>
<keyword evidence="11" id="KW-0819">tRNA processing</keyword>
<keyword evidence="7 11" id="KW-0378">Hydrolase</keyword>
<dbReference type="EC" id="3.1.26.3" evidence="11"/>
<feature type="binding site" evidence="11">
    <location>
        <position position="69"/>
    </location>
    <ligand>
        <name>Mg(2+)</name>
        <dbReference type="ChEBI" id="CHEBI:18420"/>
    </ligand>
</feature>
<comment type="catalytic activity">
    <reaction evidence="1 11">
        <text>Endonucleolytic cleavage to 5'-phosphomonoester.</text>
        <dbReference type="EC" id="3.1.26.3"/>
    </reaction>
</comment>
<dbReference type="PANTHER" id="PTHR14950:SF37">
    <property type="entry name" value="ENDORIBONUCLEASE DICER"/>
    <property type="match status" value="1"/>
</dbReference>
<evidence type="ECO:0000256" key="1">
    <source>
        <dbReference type="ARBA" id="ARBA00000109"/>
    </source>
</evidence>
<feature type="active site" evidence="11">
    <location>
        <position position="73"/>
    </location>
</feature>
<dbReference type="EMBL" id="NFLB01000002">
    <property type="protein sequence ID" value="OUQ06221.1"/>
    <property type="molecule type" value="Genomic_DNA"/>
</dbReference>
<sequence>MGKVCLLGYFMPFSKIILLKGFLIMEELIYKMVQAQIGYNFNNLDLLKQAFTRRSYSEENGGENNEVLEFIGDKALDFVVIKLLIAKYGKMKNEDLPDKLKHNTFEKETDIYNGSNEFSCDCSEGELTRLKSRMVEKKNLARRMDELGFAEHLIMGNSDIKNNVLNEMSVKEDLFEAIIGAVVLDSNWNFPVIQSVVEAMLLPEDFIKNDRDDNYVRMIHDWEMKVNNVIPLFWFKEQSYTSIWYLSFDGISQHFPLGYDYSRLKFHCELKLLDTLPIFRGFGASKSEARMNVCKLAYEYLKQNGYIQYKTMRDEIDKPTKEKAINQLEILARRGYFSIPVYDFEEIYDDDGNPIWKCKCMIKEYTKNYVSKSSSKKESKKLSALRMLNYVIKNNEKNI</sequence>
<dbReference type="SMART" id="SM00535">
    <property type="entry name" value="RIBOc"/>
    <property type="match status" value="1"/>
</dbReference>
<comment type="subunit">
    <text evidence="11">Homodimer.</text>
</comment>
<dbReference type="InterPro" id="IPR011907">
    <property type="entry name" value="RNase_III"/>
</dbReference>
<dbReference type="GO" id="GO:0005737">
    <property type="term" value="C:cytoplasm"/>
    <property type="evidence" value="ECO:0007669"/>
    <property type="project" value="UniProtKB-SubCell"/>
</dbReference>
<keyword evidence="5 11" id="KW-0479">Metal-binding</keyword>
<accession>A0A1Y4QMM3</accession>
<dbReference type="HAMAP" id="MF_00104">
    <property type="entry name" value="RNase_III"/>
    <property type="match status" value="1"/>
</dbReference>
<comment type="cofactor">
    <cofactor evidence="11">
        <name>Mg(2+)</name>
        <dbReference type="ChEBI" id="CHEBI:18420"/>
    </cofactor>
</comment>
<protein>
    <recommendedName>
        <fullName evidence="11">Ribonuclease 3</fullName>
        <ecNumber evidence="11">3.1.26.3</ecNumber>
    </recommendedName>
    <alternativeName>
        <fullName evidence="11">Ribonuclease III</fullName>
        <shortName evidence="11">RNase III</shortName>
    </alternativeName>
</protein>
<dbReference type="Gene3D" id="3.30.160.20">
    <property type="match status" value="1"/>
</dbReference>
<evidence type="ECO:0000256" key="2">
    <source>
        <dbReference type="ARBA" id="ARBA00010183"/>
    </source>
</evidence>
<keyword evidence="11" id="KW-0698">rRNA processing</keyword>
<comment type="subcellular location">
    <subcellularLocation>
        <location evidence="11">Cytoplasm</location>
    </subcellularLocation>
</comment>
<dbReference type="GO" id="GO:0006364">
    <property type="term" value="P:rRNA processing"/>
    <property type="evidence" value="ECO:0007669"/>
    <property type="project" value="UniProtKB-UniRule"/>
</dbReference>
<dbReference type="PROSITE" id="PS50142">
    <property type="entry name" value="RNASE_3_2"/>
    <property type="match status" value="1"/>
</dbReference>
<dbReference type="GO" id="GO:0006397">
    <property type="term" value="P:mRNA processing"/>
    <property type="evidence" value="ECO:0007669"/>
    <property type="project" value="UniProtKB-UniRule"/>
</dbReference>
<proteinExistence type="inferred from homology"/>
<dbReference type="InterPro" id="IPR036389">
    <property type="entry name" value="RNase_III_sf"/>
</dbReference>
<evidence type="ECO:0000256" key="3">
    <source>
        <dbReference type="ARBA" id="ARBA00022664"/>
    </source>
</evidence>
<comment type="caution">
    <text evidence="13">The sequence shown here is derived from an EMBL/GenBank/DDBJ whole genome shotgun (WGS) entry which is preliminary data.</text>
</comment>
<evidence type="ECO:0000256" key="8">
    <source>
        <dbReference type="ARBA" id="ARBA00022842"/>
    </source>
</evidence>
<evidence type="ECO:0000256" key="7">
    <source>
        <dbReference type="ARBA" id="ARBA00022801"/>
    </source>
</evidence>
<dbReference type="PANTHER" id="PTHR14950">
    <property type="entry name" value="DICER-RELATED"/>
    <property type="match status" value="1"/>
</dbReference>
<evidence type="ECO:0000256" key="10">
    <source>
        <dbReference type="ARBA" id="ARBA00049596"/>
    </source>
</evidence>
<dbReference type="GO" id="GO:0008033">
    <property type="term" value="P:tRNA processing"/>
    <property type="evidence" value="ECO:0007669"/>
    <property type="project" value="UniProtKB-KW"/>
</dbReference>
<feature type="binding site" evidence="11">
    <location>
        <position position="173"/>
    </location>
    <ligand>
        <name>Mg(2+)</name>
        <dbReference type="ChEBI" id="CHEBI:18420"/>
    </ligand>
</feature>
<evidence type="ECO:0000256" key="9">
    <source>
        <dbReference type="ARBA" id="ARBA00022884"/>
    </source>
</evidence>
<keyword evidence="11" id="KW-0963">Cytoplasm</keyword>
<organism evidence="13 14">
    <name type="scientific">Thomasclavelia spiroformis</name>
    <dbReference type="NCBI Taxonomy" id="29348"/>
    <lineage>
        <taxon>Bacteria</taxon>
        <taxon>Bacillati</taxon>
        <taxon>Bacillota</taxon>
        <taxon>Erysipelotrichia</taxon>
        <taxon>Erysipelotrichales</taxon>
        <taxon>Coprobacillaceae</taxon>
        <taxon>Thomasclavelia</taxon>
    </lineage>
</organism>
<reference evidence="14" key="1">
    <citation type="submission" date="2017-04" db="EMBL/GenBank/DDBJ databases">
        <title>Function of individual gut microbiota members based on whole genome sequencing of pure cultures obtained from chicken caecum.</title>
        <authorList>
            <person name="Medvecky M."/>
            <person name="Cejkova D."/>
            <person name="Polansky O."/>
            <person name="Karasova D."/>
            <person name="Kubasova T."/>
            <person name="Cizek A."/>
            <person name="Rychlik I."/>
        </authorList>
    </citation>
    <scope>NUCLEOTIDE SEQUENCE [LARGE SCALE GENOMIC DNA]</scope>
    <source>
        <strain evidence="14">An149</strain>
    </source>
</reference>